<accession>A0A8S9QVS8</accession>
<evidence type="ECO:0000313" key="1">
    <source>
        <dbReference type="EMBL" id="KAF3555358.1"/>
    </source>
</evidence>
<sequence length="76" mass="8735">MTRRDFVVSLREVALAWERPQVVALRGRSRPIFFFLQGDEKVSNVGGSLWVGSYLMVSLWKVTLRCSTMMDMPLVN</sequence>
<proteinExistence type="predicted"/>
<evidence type="ECO:0000313" key="2">
    <source>
        <dbReference type="Proteomes" id="UP000712600"/>
    </source>
</evidence>
<gene>
    <name evidence="1" type="ORF">F2Q69_00014119</name>
</gene>
<dbReference type="Proteomes" id="UP000712600">
    <property type="component" value="Unassembled WGS sequence"/>
</dbReference>
<organism evidence="1 2">
    <name type="scientific">Brassica cretica</name>
    <name type="common">Mustard</name>
    <dbReference type="NCBI Taxonomy" id="69181"/>
    <lineage>
        <taxon>Eukaryota</taxon>
        <taxon>Viridiplantae</taxon>
        <taxon>Streptophyta</taxon>
        <taxon>Embryophyta</taxon>
        <taxon>Tracheophyta</taxon>
        <taxon>Spermatophyta</taxon>
        <taxon>Magnoliopsida</taxon>
        <taxon>eudicotyledons</taxon>
        <taxon>Gunneridae</taxon>
        <taxon>Pentapetalae</taxon>
        <taxon>rosids</taxon>
        <taxon>malvids</taxon>
        <taxon>Brassicales</taxon>
        <taxon>Brassicaceae</taxon>
        <taxon>Brassiceae</taxon>
        <taxon>Brassica</taxon>
    </lineage>
</organism>
<reference evidence="1" key="1">
    <citation type="submission" date="2019-12" db="EMBL/GenBank/DDBJ databases">
        <title>Genome sequencing and annotation of Brassica cretica.</title>
        <authorList>
            <person name="Studholme D.J."/>
            <person name="Sarris P."/>
        </authorList>
    </citation>
    <scope>NUCLEOTIDE SEQUENCE</scope>
    <source>
        <strain evidence="1">PFS-109/04</strain>
        <tissue evidence="1">Leaf</tissue>
    </source>
</reference>
<dbReference type="EMBL" id="QGKX02000996">
    <property type="protein sequence ID" value="KAF3555358.1"/>
    <property type="molecule type" value="Genomic_DNA"/>
</dbReference>
<protein>
    <submittedName>
        <fullName evidence="1">Uncharacterized protein</fullName>
    </submittedName>
</protein>
<comment type="caution">
    <text evidence="1">The sequence shown here is derived from an EMBL/GenBank/DDBJ whole genome shotgun (WGS) entry which is preliminary data.</text>
</comment>
<name>A0A8S9QVS8_BRACR</name>
<dbReference type="AlphaFoldDB" id="A0A8S9QVS8"/>